<sequence length="118" mass="13299">MKVLLDTCVWGGVLKELLSSGIDVIWIGEFHSDPGDEEILKFAFEQKRILITLDKDFGELAVVRKIPHHGIVRLVNLSTSEQVRITKYILGLHEKELFSGAIITASANKLRLRLPDFS</sequence>
<dbReference type="AlphaFoldDB" id="A0A2M9ZYD1"/>
<evidence type="ECO:0000259" key="1">
    <source>
        <dbReference type="Pfam" id="PF18480"/>
    </source>
</evidence>
<proteinExistence type="predicted"/>
<gene>
    <name evidence="2" type="ORF">CH365_09835</name>
</gene>
<dbReference type="InterPro" id="IPR041049">
    <property type="entry name" value="DUF5615"/>
</dbReference>
<accession>A0A2M9ZYD1</accession>
<dbReference type="Proteomes" id="UP000231843">
    <property type="component" value="Unassembled WGS sequence"/>
</dbReference>
<dbReference type="EMBL" id="NPEA01000005">
    <property type="protein sequence ID" value="PJZ77048.1"/>
    <property type="molecule type" value="Genomic_DNA"/>
</dbReference>
<reference evidence="2 3" key="1">
    <citation type="submission" date="2017-07" db="EMBL/GenBank/DDBJ databases">
        <title>Leptospira spp. isolated from tropical soils.</title>
        <authorList>
            <person name="Thibeaux R."/>
            <person name="Iraola G."/>
            <person name="Ferres I."/>
            <person name="Bierque E."/>
            <person name="Girault D."/>
            <person name="Soupe-Gilbert M.-E."/>
            <person name="Picardeau M."/>
            <person name="Goarant C."/>
        </authorList>
    </citation>
    <scope>NUCLEOTIDE SEQUENCE [LARGE SCALE GENOMIC DNA]</scope>
    <source>
        <strain evidence="2 3">ES4-C-A1</strain>
    </source>
</reference>
<keyword evidence="3" id="KW-1185">Reference proteome</keyword>
<organism evidence="2 3">
    <name type="scientific">Leptospira neocaledonica</name>
    <dbReference type="NCBI Taxonomy" id="2023192"/>
    <lineage>
        <taxon>Bacteria</taxon>
        <taxon>Pseudomonadati</taxon>
        <taxon>Spirochaetota</taxon>
        <taxon>Spirochaetia</taxon>
        <taxon>Leptospirales</taxon>
        <taxon>Leptospiraceae</taxon>
        <taxon>Leptospira</taxon>
    </lineage>
</organism>
<name>A0A2M9ZYD1_9LEPT</name>
<evidence type="ECO:0000313" key="2">
    <source>
        <dbReference type="EMBL" id="PJZ77048.1"/>
    </source>
</evidence>
<evidence type="ECO:0000313" key="3">
    <source>
        <dbReference type="Proteomes" id="UP000231843"/>
    </source>
</evidence>
<dbReference type="OrthoDB" id="27473at2"/>
<comment type="caution">
    <text evidence="2">The sequence shown here is derived from an EMBL/GenBank/DDBJ whole genome shotgun (WGS) entry which is preliminary data.</text>
</comment>
<feature type="domain" description="DUF5615" evidence="1">
    <location>
        <begin position="1"/>
        <end position="104"/>
    </location>
</feature>
<dbReference type="SUPFAM" id="SSF88723">
    <property type="entry name" value="PIN domain-like"/>
    <property type="match status" value="1"/>
</dbReference>
<dbReference type="Pfam" id="PF18480">
    <property type="entry name" value="DUF5615"/>
    <property type="match status" value="1"/>
</dbReference>
<dbReference type="InterPro" id="IPR029060">
    <property type="entry name" value="PIN-like_dom_sf"/>
</dbReference>
<protein>
    <submittedName>
        <fullName evidence="2">Toxin-antitoxin system, toxin component, PIN family protein</fullName>
    </submittedName>
</protein>